<keyword evidence="2" id="KW-1185">Reference proteome</keyword>
<reference evidence="1 2" key="1">
    <citation type="submission" date="2019-06" db="EMBL/GenBank/DDBJ databases">
        <authorList>
            <person name="Li F."/>
        </authorList>
    </citation>
    <scope>NUCLEOTIDE SEQUENCE [LARGE SCALE GENOMIC DNA]</scope>
    <source>
        <strain evidence="1 2">10F1D-1</strain>
    </source>
</reference>
<accession>A0A506XSA4</accession>
<dbReference type="SUPFAM" id="SSF53335">
    <property type="entry name" value="S-adenosyl-L-methionine-dependent methyltransferases"/>
    <property type="match status" value="1"/>
</dbReference>
<keyword evidence="1" id="KW-0808">Transferase</keyword>
<proteinExistence type="predicted"/>
<gene>
    <name evidence="1" type="ORF">FJ657_06480</name>
</gene>
<comment type="caution">
    <text evidence="1">The sequence shown here is derived from an EMBL/GenBank/DDBJ whole genome shotgun (WGS) entry which is preliminary data.</text>
</comment>
<evidence type="ECO:0000313" key="2">
    <source>
        <dbReference type="Proteomes" id="UP000316252"/>
    </source>
</evidence>
<protein>
    <submittedName>
        <fullName evidence="1">Class I SAM-dependent methyltransferase</fullName>
    </submittedName>
</protein>
<dbReference type="InterPro" id="IPR029063">
    <property type="entry name" value="SAM-dependent_MTases_sf"/>
</dbReference>
<keyword evidence="1" id="KW-0489">Methyltransferase</keyword>
<dbReference type="RefSeq" id="WP_141162891.1">
    <property type="nucleotide sequence ID" value="NZ_VHQG01000002.1"/>
</dbReference>
<evidence type="ECO:0000313" key="1">
    <source>
        <dbReference type="EMBL" id="TPW75531.1"/>
    </source>
</evidence>
<dbReference type="EMBL" id="VHQG01000002">
    <property type="protein sequence ID" value="TPW75531.1"/>
    <property type="molecule type" value="Genomic_DNA"/>
</dbReference>
<dbReference type="GO" id="GO:0032259">
    <property type="term" value="P:methylation"/>
    <property type="evidence" value="ECO:0007669"/>
    <property type="project" value="UniProtKB-KW"/>
</dbReference>
<name>A0A506XSA4_9MICO</name>
<sequence length="272" mass="29946">MSGARGGRVEGRVTRGTTNTNRLRRIDRWIAVQPVLRRAVDPLVVDLGYGASATTPLELHERLARVRPDVELVGVEIEPERVRLANERARPGVSFRLGGFETPTPGGRPAAVIRAFNVLRQYDEDEVAAAWTRMLARLQPDGLLVEGTCDEIGRVCSWVALGPEGPRTLTVSLRLRDLDAPSIVAERLPKALIHRNVAGERVHDFVTTLDREWARAAPLSAYGPSQRWIAVAEGMRAAGWPVRDGRARWRLGELTVDWDAVAPVAAPQRDAG</sequence>
<dbReference type="GO" id="GO:0008168">
    <property type="term" value="F:methyltransferase activity"/>
    <property type="evidence" value="ECO:0007669"/>
    <property type="project" value="UniProtKB-KW"/>
</dbReference>
<dbReference type="AlphaFoldDB" id="A0A506XSA4"/>
<dbReference type="Proteomes" id="UP000316252">
    <property type="component" value="Unassembled WGS sequence"/>
</dbReference>
<organism evidence="1 2">
    <name type="scientific">Schumannella soli</name>
    <dbReference type="NCBI Taxonomy" id="2590779"/>
    <lineage>
        <taxon>Bacteria</taxon>
        <taxon>Bacillati</taxon>
        <taxon>Actinomycetota</taxon>
        <taxon>Actinomycetes</taxon>
        <taxon>Micrococcales</taxon>
        <taxon>Microbacteriaceae</taxon>
        <taxon>Schumannella</taxon>
    </lineage>
</organism>
<dbReference type="Gene3D" id="3.40.50.150">
    <property type="entry name" value="Vaccinia Virus protein VP39"/>
    <property type="match status" value="1"/>
</dbReference>
<dbReference type="OrthoDB" id="5498854at2"/>